<dbReference type="Pfam" id="PF00528">
    <property type="entry name" value="BPD_transp_1"/>
    <property type="match status" value="1"/>
</dbReference>
<keyword evidence="3 9" id="KW-0813">Transport</keyword>
<comment type="caution">
    <text evidence="11">The sequence shown here is derived from an EMBL/GenBank/DDBJ whole genome shotgun (WGS) entry which is preliminary data.</text>
</comment>
<feature type="transmembrane region" description="Helical" evidence="9">
    <location>
        <begin position="181"/>
        <end position="201"/>
    </location>
</feature>
<keyword evidence="7 9" id="KW-1133">Transmembrane helix</keyword>
<dbReference type="PROSITE" id="PS50928">
    <property type="entry name" value="ABC_TM1"/>
    <property type="match status" value="1"/>
</dbReference>
<accession>A0ABW8NQJ7</accession>
<name>A0ABW8NQJ7_9PSED</name>
<evidence type="ECO:0000256" key="9">
    <source>
        <dbReference type="RuleBase" id="RU363032"/>
    </source>
</evidence>
<dbReference type="Gene3D" id="1.10.3720.10">
    <property type="entry name" value="MetI-like"/>
    <property type="match status" value="1"/>
</dbReference>
<dbReference type="RefSeq" id="WP_201193140.1">
    <property type="nucleotide sequence ID" value="NZ_JAHWXS010000001.1"/>
</dbReference>
<evidence type="ECO:0000256" key="8">
    <source>
        <dbReference type="ARBA" id="ARBA00023136"/>
    </source>
</evidence>
<feature type="transmembrane region" description="Helical" evidence="9">
    <location>
        <begin position="76"/>
        <end position="93"/>
    </location>
</feature>
<dbReference type="InterPro" id="IPR043429">
    <property type="entry name" value="ArtM/GltK/GlnP/TcyL/YhdX-like"/>
</dbReference>
<comment type="similarity">
    <text evidence="2">Belongs to the binding-protein-dependent transport system permease family. HisMQ subfamily.</text>
</comment>
<evidence type="ECO:0000256" key="5">
    <source>
        <dbReference type="ARBA" id="ARBA00022692"/>
    </source>
</evidence>
<evidence type="ECO:0000256" key="3">
    <source>
        <dbReference type="ARBA" id="ARBA00022448"/>
    </source>
</evidence>
<dbReference type="InterPro" id="IPR035906">
    <property type="entry name" value="MetI-like_sf"/>
</dbReference>
<dbReference type="SUPFAM" id="SSF161098">
    <property type="entry name" value="MetI-like"/>
    <property type="match status" value="1"/>
</dbReference>
<dbReference type="InterPro" id="IPR010065">
    <property type="entry name" value="AA_ABC_transptr_permease_3TM"/>
</dbReference>
<evidence type="ECO:0000313" key="11">
    <source>
        <dbReference type="EMBL" id="MFK5732237.1"/>
    </source>
</evidence>
<feature type="domain" description="ABC transmembrane type-1" evidence="10">
    <location>
        <begin position="14"/>
        <end position="202"/>
    </location>
</feature>
<evidence type="ECO:0000256" key="2">
    <source>
        <dbReference type="ARBA" id="ARBA00010072"/>
    </source>
</evidence>
<dbReference type="Proteomes" id="UP001621534">
    <property type="component" value="Unassembled WGS sequence"/>
</dbReference>
<evidence type="ECO:0000313" key="12">
    <source>
        <dbReference type="Proteomes" id="UP001621534"/>
    </source>
</evidence>
<protein>
    <submittedName>
        <fullName evidence="11">Amino acid ABC transporter permease</fullName>
    </submittedName>
</protein>
<keyword evidence="8 9" id="KW-0472">Membrane</keyword>
<feature type="transmembrane region" description="Helical" evidence="9">
    <location>
        <begin position="6"/>
        <end position="33"/>
    </location>
</feature>
<proteinExistence type="inferred from homology"/>
<organism evidence="11 12">
    <name type="scientific">Pseudomonas urmiensis</name>
    <dbReference type="NCBI Taxonomy" id="2745493"/>
    <lineage>
        <taxon>Bacteria</taxon>
        <taxon>Pseudomonadati</taxon>
        <taxon>Pseudomonadota</taxon>
        <taxon>Gammaproteobacteria</taxon>
        <taxon>Pseudomonadales</taxon>
        <taxon>Pseudomonadaceae</taxon>
        <taxon>Pseudomonas</taxon>
    </lineage>
</organism>
<dbReference type="EMBL" id="JAHWXS010000001">
    <property type="protein sequence ID" value="MFK5732237.1"/>
    <property type="molecule type" value="Genomic_DNA"/>
</dbReference>
<dbReference type="PANTHER" id="PTHR30614">
    <property type="entry name" value="MEMBRANE COMPONENT OF AMINO ACID ABC TRANSPORTER"/>
    <property type="match status" value="1"/>
</dbReference>
<keyword evidence="5 9" id="KW-0812">Transmembrane</keyword>
<evidence type="ECO:0000256" key="1">
    <source>
        <dbReference type="ARBA" id="ARBA00004429"/>
    </source>
</evidence>
<dbReference type="CDD" id="cd06261">
    <property type="entry name" value="TM_PBP2"/>
    <property type="match status" value="1"/>
</dbReference>
<dbReference type="NCBIfam" id="TIGR01726">
    <property type="entry name" value="HEQRo_perm_3TM"/>
    <property type="match status" value="1"/>
</dbReference>
<keyword evidence="12" id="KW-1185">Reference proteome</keyword>
<reference evidence="11 12" key="1">
    <citation type="journal article" date="2012" name="Plant Soil">
        <title>Screening of plant growth-promoting traits in arsenic-resistant bacteria isolated from the rhizosphere of soybean plants from Argentinean agricultural soil.</title>
        <authorList>
            <person name="Wevar Oller A.L."/>
            <person name="Talano M.A."/>
            <person name="Agostini E."/>
        </authorList>
    </citation>
    <scope>NUCLEOTIDE SEQUENCE [LARGE SCALE GENOMIC DNA]</scope>
    <source>
        <strain evidence="11 12">AW4</strain>
    </source>
</reference>
<dbReference type="PANTHER" id="PTHR30614:SF0">
    <property type="entry name" value="L-CYSTINE TRANSPORT SYSTEM PERMEASE PROTEIN TCYL"/>
    <property type="match status" value="1"/>
</dbReference>
<evidence type="ECO:0000256" key="4">
    <source>
        <dbReference type="ARBA" id="ARBA00022475"/>
    </source>
</evidence>
<feature type="transmembrane region" description="Helical" evidence="9">
    <location>
        <begin position="45"/>
        <end position="70"/>
    </location>
</feature>
<sequence length="215" mass="23274">METSQILAAMLAALPWTIALTFGSFVGGALLGIPICAMRISKHKILRNIAIALILTLRSIPPIVWLFFIFFAFSQYVVQLSPFVAAIIGLALITSANMAEIYRGALSAVPKGQYEATKVLGLSTWQKYVHVIVPQVVRISVPAASTYCIGLLKDTAIASTIGVSELAQVANHISQETFRGLSVYAIAGLLYFAVSVVMALLSRQLDIHLRAKVER</sequence>
<comment type="subcellular location">
    <subcellularLocation>
        <location evidence="1">Cell inner membrane</location>
        <topology evidence="1">Multi-pass membrane protein</topology>
    </subcellularLocation>
    <subcellularLocation>
        <location evidence="9">Cell membrane</location>
        <topology evidence="9">Multi-pass membrane protein</topology>
    </subcellularLocation>
</comment>
<evidence type="ECO:0000256" key="6">
    <source>
        <dbReference type="ARBA" id="ARBA00022970"/>
    </source>
</evidence>
<evidence type="ECO:0000256" key="7">
    <source>
        <dbReference type="ARBA" id="ARBA00022989"/>
    </source>
</evidence>
<keyword evidence="4" id="KW-1003">Cell membrane</keyword>
<evidence type="ECO:0000259" key="10">
    <source>
        <dbReference type="PROSITE" id="PS50928"/>
    </source>
</evidence>
<gene>
    <name evidence="11" type="ORF">KW869_01790</name>
</gene>
<dbReference type="InterPro" id="IPR000515">
    <property type="entry name" value="MetI-like"/>
</dbReference>
<keyword evidence="6" id="KW-0029">Amino-acid transport</keyword>